<feature type="region of interest" description="Disordered" evidence="1">
    <location>
        <begin position="19"/>
        <end position="94"/>
    </location>
</feature>
<comment type="caution">
    <text evidence="3">The sequence shown here is derived from an EMBL/GenBank/DDBJ whole genome shotgun (WGS) entry which is preliminary data.</text>
</comment>
<evidence type="ECO:0000313" key="3">
    <source>
        <dbReference type="EMBL" id="MCR0981556.1"/>
    </source>
</evidence>
<evidence type="ECO:0000256" key="2">
    <source>
        <dbReference type="SAM" id="SignalP"/>
    </source>
</evidence>
<feature type="chain" id="PRO_5046900504" description="DUF4148 domain-containing protein" evidence="2">
    <location>
        <begin position="20"/>
        <end position="94"/>
    </location>
</feature>
<keyword evidence="2" id="KW-0732">Signal</keyword>
<dbReference type="Proteomes" id="UP001524642">
    <property type="component" value="Unassembled WGS sequence"/>
</dbReference>
<protein>
    <recommendedName>
        <fullName evidence="5">DUF4148 domain-containing protein</fullName>
    </recommendedName>
</protein>
<accession>A0ABT1X192</accession>
<evidence type="ECO:0000313" key="4">
    <source>
        <dbReference type="Proteomes" id="UP001524642"/>
    </source>
</evidence>
<organism evidence="3 4">
    <name type="scientific">Roseomonas populi</name>
    <dbReference type="NCBI Taxonomy" id="3121582"/>
    <lineage>
        <taxon>Bacteria</taxon>
        <taxon>Pseudomonadati</taxon>
        <taxon>Pseudomonadota</taxon>
        <taxon>Alphaproteobacteria</taxon>
        <taxon>Acetobacterales</taxon>
        <taxon>Roseomonadaceae</taxon>
        <taxon>Roseomonas</taxon>
    </lineage>
</organism>
<sequence>MLHATGLVIAGALLLPAMAAEPHSRSRSARSGASSGASSQDMMADQLNAQSLQRAQSGQGAPGPGPDTTGNLNRMSEQDAARGRAMQQPPMPFR</sequence>
<name>A0ABT1X192_9PROT</name>
<gene>
    <name evidence="3" type="ORF">NRP21_05795</name>
</gene>
<feature type="compositionally biased region" description="Low complexity" evidence="1">
    <location>
        <begin position="29"/>
        <end position="39"/>
    </location>
</feature>
<evidence type="ECO:0008006" key="5">
    <source>
        <dbReference type="Google" id="ProtNLM"/>
    </source>
</evidence>
<keyword evidence="4" id="KW-1185">Reference proteome</keyword>
<reference evidence="3 4" key="1">
    <citation type="submission" date="2022-06" db="EMBL/GenBank/DDBJ databases">
        <title>Roseomonas CN29.</title>
        <authorList>
            <person name="Cheng Y."/>
            <person name="He X."/>
        </authorList>
    </citation>
    <scope>NUCLEOTIDE SEQUENCE [LARGE SCALE GENOMIC DNA]</scope>
    <source>
        <strain evidence="3 4">CN29</strain>
    </source>
</reference>
<proteinExistence type="predicted"/>
<evidence type="ECO:0000256" key="1">
    <source>
        <dbReference type="SAM" id="MobiDB-lite"/>
    </source>
</evidence>
<feature type="signal peptide" evidence="2">
    <location>
        <begin position="1"/>
        <end position="19"/>
    </location>
</feature>
<dbReference type="EMBL" id="JANJOU010000003">
    <property type="protein sequence ID" value="MCR0981556.1"/>
    <property type="molecule type" value="Genomic_DNA"/>
</dbReference>